<evidence type="ECO:0000256" key="2">
    <source>
        <dbReference type="ARBA" id="ARBA00022737"/>
    </source>
</evidence>
<evidence type="ECO:0000313" key="10">
    <source>
        <dbReference type="Proteomes" id="UP001341281"/>
    </source>
</evidence>
<feature type="domain" description="C3H1-type" evidence="8">
    <location>
        <begin position="430"/>
        <end position="457"/>
    </location>
</feature>
<feature type="region of interest" description="Disordered" evidence="7">
    <location>
        <begin position="1"/>
        <end position="121"/>
    </location>
</feature>
<dbReference type="PROSITE" id="PS50103">
    <property type="entry name" value="ZF_C3H1"/>
    <property type="match status" value="3"/>
</dbReference>
<feature type="zinc finger region" description="C3H1-type" evidence="6">
    <location>
        <begin position="401"/>
        <end position="428"/>
    </location>
</feature>
<feature type="compositionally biased region" description="Acidic residues" evidence="7">
    <location>
        <begin position="263"/>
        <end position="281"/>
    </location>
</feature>
<evidence type="ECO:0000256" key="1">
    <source>
        <dbReference type="ARBA" id="ARBA00022723"/>
    </source>
</evidence>
<keyword evidence="4 6" id="KW-0862">Zinc</keyword>
<dbReference type="GO" id="GO:0005634">
    <property type="term" value="C:nucleus"/>
    <property type="evidence" value="ECO:0007669"/>
    <property type="project" value="TreeGrafter"/>
</dbReference>
<dbReference type="GO" id="GO:0003677">
    <property type="term" value="F:DNA binding"/>
    <property type="evidence" value="ECO:0007669"/>
    <property type="project" value="UniProtKB-KW"/>
</dbReference>
<gene>
    <name evidence="9" type="ORF">U9M48_009254</name>
</gene>
<keyword evidence="10" id="KW-1185">Reference proteome</keyword>
<evidence type="ECO:0000256" key="6">
    <source>
        <dbReference type="PROSITE-ProRule" id="PRU00723"/>
    </source>
</evidence>
<feature type="compositionally biased region" description="Polar residues" evidence="7">
    <location>
        <begin position="11"/>
        <end position="20"/>
    </location>
</feature>
<dbReference type="GO" id="GO:0045892">
    <property type="term" value="P:negative regulation of DNA-templated transcription"/>
    <property type="evidence" value="ECO:0007669"/>
    <property type="project" value="InterPro"/>
</dbReference>
<dbReference type="InterPro" id="IPR036855">
    <property type="entry name" value="Znf_CCCH_sf"/>
</dbReference>
<evidence type="ECO:0000256" key="7">
    <source>
        <dbReference type="SAM" id="MobiDB-lite"/>
    </source>
</evidence>
<reference evidence="9 10" key="1">
    <citation type="submission" date="2024-02" db="EMBL/GenBank/DDBJ databases">
        <title>High-quality chromosome-scale genome assembly of Pensacola bahiagrass (Paspalum notatum Flugge var. saurae).</title>
        <authorList>
            <person name="Vega J.M."/>
            <person name="Podio M."/>
            <person name="Orjuela J."/>
            <person name="Siena L.A."/>
            <person name="Pessino S.C."/>
            <person name="Combes M.C."/>
            <person name="Mariac C."/>
            <person name="Albertini E."/>
            <person name="Pupilli F."/>
            <person name="Ortiz J.P.A."/>
            <person name="Leblanc O."/>
        </authorList>
    </citation>
    <scope>NUCLEOTIDE SEQUENCE [LARGE SCALE GENOMIC DNA]</scope>
    <source>
        <strain evidence="9">R1</strain>
        <tissue evidence="9">Leaf</tissue>
    </source>
</reference>
<dbReference type="AlphaFoldDB" id="A0AAQ3SRZ3"/>
<dbReference type="Proteomes" id="UP001341281">
    <property type="component" value="Chromosome 02"/>
</dbReference>
<evidence type="ECO:0000313" key="9">
    <source>
        <dbReference type="EMBL" id="WVZ59049.1"/>
    </source>
</evidence>
<accession>A0AAQ3SRZ3</accession>
<feature type="domain" description="C3H1-type" evidence="8">
    <location>
        <begin position="401"/>
        <end position="428"/>
    </location>
</feature>
<keyword evidence="2" id="KW-0677">Repeat</keyword>
<feature type="region of interest" description="Disordered" evidence="7">
    <location>
        <begin position="627"/>
        <end position="652"/>
    </location>
</feature>
<proteinExistence type="predicted"/>
<dbReference type="Gene3D" id="4.10.1000.10">
    <property type="entry name" value="Zinc finger, CCCH-type"/>
    <property type="match status" value="1"/>
</dbReference>
<feature type="region of interest" description="Disordered" evidence="7">
    <location>
        <begin position="228"/>
        <end position="250"/>
    </location>
</feature>
<dbReference type="FunFam" id="4.10.1000.10:FF:000095">
    <property type="entry name" value="C3H-type transcription factor"/>
    <property type="match status" value="1"/>
</dbReference>
<keyword evidence="5" id="KW-0238">DNA-binding</keyword>
<feature type="domain" description="C3H1-type" evidence="8">
    <location>
        <begin position="460"/>
        <end position="483"/>
    </location>
</feature>
<dbReference type="PANTHER" id="PTHR13119">
    <property type="entry name" value="ZINC FINGER CCCH DOMAIN-CONTAINING PROTEI"/>
    <property type="match status" value="1"/>
</dbReference>
<keyword evidence="1 6" id="KW-0479">Metal-binding</keyword>
<evidence type="ECO:0000256" key="5">
    <source>
        <dbReference type="ARBA" id="ARBA00023125"/>
    </source>
</evidence>
<dbReference type="GO" id="GO:0008270">
    <property type="term" value="F:zinc ion binding"/>
    <property type="evidence" value="ECO:0007669"/>
    <property type="project" value="UniProtKB-KW"/>
</dbReference>
<dbReference type="Gene3D" id="2.30.30.1190">
    <property type="match status" value="1"/>
</dbReference>
<feature type="region of interest" description="Disordered" evidence="7">
    <location>
        <begin position="345"/>
        <end position="382"/>
    </location>
</feature>
<sequence>MDDGHFLAHTPDSSPFSPQTCFLPAEESPGTCPGLPMGGSAPDLHPPPNEGTTPPEAEPAAEGPSGGDYVVSPESPGGASFDRLKDLEGEASGTGGPSLHGIVSPVRTQPAAANPTGDPAESTQYLVEDASVVVLAERMSCKTSGEGEESDEALKSVEACLETEVDGSVEEAMGDDEGQLLFDAMLTNFTGLIDDAADGEISTQSCGASGGGLQNSKLSEVLKQFGSGIEDGEPVSNSDCGQNAGGGFEEGEIEGEFQDLDSEEFENSELGDQDAEDEELGGDSITKGSGTNESCDNGTWFKNLHSTPDIPGNGHLLLDQDANVSGNAQISVARAQAISYDDVLVWNETPPPNNEAPNPEKKKKRSMTEARKSTKTKNKRLKRAQERIANGVIRPKLKPLIKQKPPCRYYKYGNCQHGDSCNFSHDFTPLTKSKPCKHFACGSCLKGDQCPYDHELSKYECHNYKNNGMCSRGDKCKFSHVMRTTEGTPAPHVKTSDASLAFEKRTLTEYTSSQKSSTVHNDGHATSASTKQQHFILKNLSGVSLNAQNISNRIPKGVQFLPFSKGVPNMSCLHPSALSIEKQRNANGGQLQHPGIHETEKQKFVKQYSHLDLKILSTQTTIHPCSEQKKASLPIDSTGTPGSIPTQHEDSESEASKIFLEFLGIYCGGRRRITIMDSVRR</sequence>
<dbReference type="Pfam" id="PF00642">
    <property type="entry name" value="zf-CCCH"/>
    <property type="match status" value="2"/>
</dbReference>
<keyword evidence="3 6" id="KW-0863">Zinc-finger</keyword>
<dbReference type="Pfam" id="PF14608">
    <property type="entry name" value="zf-CCCH_2"/>
    <property type="match status" value="1"/>
</dbReference>
<dbReference type="EMBL" id="CP144746">
    <property type="protein sequence ID" value="WVZ59049.1"/>
    <property type="molecule type" value="Genomic_DNA"/>
</dbReference>
<feature type="compositionally biased region" description="Basic residues" evidence="7">
    <location>
        <begin position="373"/>
        <end position="382"/>
    </location>
</feature>
<dbReference type="InterPro" id="IPR045124">
    <property type="entry name" value="Su(sable)-like"/>
</dbReference>
<organism evidence="9 10">
    <name type="scientific">Paspalum notatum var. saurae</name>
    <dbReference type="NCBI Taxonomy" id="547442"/>
    <lineage>
        <taxon>Eukaryota</taxon>
        <taxon>Viridiplantae</taxon>
        <taxon>Streptophyta</taxon>
        <taxon>Embryophyta</taxon>
        <taxon>Tracheophyta</taxon>
        <taxon>Spermatophyta</taxon>
        <taxon>Magnoliopsida</taxon>
        <taxon>Liliopsida</taxon>
        <taxon>Poales</taxon>
        <taxon>Poaceae</taxon>
        <taxon>PACMAD clade</taxon>
        <taxon>Panicoideae</taxon>
        <taxon>Andropogonodae</taxon>
        <taxon>Paspaleae</taxon>
        <taxon>Paspalinae</taxon>
        <taxon>Paspalum</taxon>
    </lineage>
</organism>
<feature type="compositionally biased region" description="Low complexity" evidence="7">
    <location>
        <begin position="50"/>
        <end position="63"/>
    </location>
</feature>
<dbReference type="SUPFAM" id="SSF90229">
    <property type="entry name" value="CCCH zinc finger"/>
    <property type="match status" value="2"/>
</dbReference>
<evidence type="ECO:0000256" key="4">
    <source>
        <dbReference type="ARBA" id="ARBA00022833"/>
    </source>
</evidence>
<feature type="zinc finger region" description="C3H1-type" evidence="6">
    <location>
        <begin position="430"/>
        <end position="457"/>
    </location>
</feature>
<protein>
    <recommendedName>
        <fullName evidence="8">C3H1-type domain-containing protein</fullName>
    </recommendedName>
</protein>
<dbReference type="InterPro" id="IPR000571">
    <property type="entry name" value="Znf_CCCH"/>
</dbReference>
<dbReference type="GO" id="GO:0003723">
    <property type="term" value="F:RNA binding"/>
    <property type="evidence" value="ECO:0007669"/>
    <property type="project" value="InterPro"/>
</dbReference>
<dbReference type="SMART" id="SM00356">
    <property type="entry name" value="ZnF_C3H1"/>
    <property type="match status" value="3"/>
</dbReference>
<feature type="region of interest" description="Disordered" evidence="7">
    <location>
        <begin position="263"/>
        <end position="293"/>
    </location>
</feature>
<dbReference type="PANTHER" id="PTHR13119:SF12">
    <property type="entry name" value="PROTEIN SUPPRESSOR OF SABLE"/>
    <property type="match status" value="1"/>
</dbReference>
<evidence type="ECO:0000256" key="3">
    <source>
        <dbReference type="ARBA" id="ARBA00022771"/>
    </source>
</evidence>
<feature type="zinc finger region" description="C3H1-type" evidence="6">
    <location>
        <begin position="460"/>
        <end position="483"/>
    </location>
</feature>
<feature type="compositionally biased region" description="Polar residues" evidence="7">
    <location>
        <begin position="635"/>
        <end position="646"/>
    </location>
</feature>
<evidence type="ECO:0000259" key="8">
    <source>
        <dbReference type="PROSITE" id="PS50103"/>
    </source>
</evidence>
<name>A0AAQ3SRZ3_PASNO</name>